<reference evidence="1 2" key="1">
    <citation type="submission" date="2019-07" db="EMBL/GenBank/DDBJ databases">
        <title>Complete Genome Sequence of Leptotrichia hofstadii Strain JCM16775.</title>
        <authorList>
            <person name="Watanabe S."/>
            <person name="Cui L."/>
        </authorList>
    </citation>
    <scope>NUCLEOTIDE SEQUENCE [LARGE SCALE GENOMIC DNA]</scope>
    <source>
        <strain evidence="1 2">JCM16775</strain>
    </source>
</reference>
<dbReference type="KEGG" id="lhf:JCM16775_0376"/>
<gene>
    <name evidence="1" type="ORF">JCM16775_0376</name>
</gene>
<dbReference type="Proteomes" id="UP000321892">
    <property type="component" value="Chromosome"/>
</dbReference>
<evidence type="ECO:0000313" key="1">
    <source>
        <dbReference type="EMBL" id="BBM37686.1"/>
    </source>
</evidence>
<dbReference type="AlphaFoldDB" id="A0A510JF04"/>
<name>A0A510JF04_9FUSO</name>
<dbReference type="EMBL" id="AP019823">
    <property type="protein sequence ID" value="BBM37686.1"/>
    <property type="molecule type" value="Genomic_DNA"/>
</dbReference>
<keyword evidence="2" id="KW-1185">Reference proteome</keyword>
<accession>A0A510JF04</accession>
<proteinExistence type="predicted"/>
<protein>
    <submittedName>
        <fullName evidence="1">Uncharacterized protein</fullName>
    </submittedName>
</protein>
<organism evidence="1 2">
    <name type="scientific">Leptotrichia hofstadii</name>
    <dbReference type="NCBI Taxonomy" id="157688"/>
    <lineage>
        <taxon>Bacteria</taxon>
        <taxon>Fusobacteriati</taxon>
        <taxon>Fusobacteriota</taxon>
        <taxon>Fusobacteriia</taxon>
        <taxon>Fusobacteriales</taxon>
        <taxon>Leptotrichiaceae</taxon>
        <taxon>Leptotrichia</taxon>
    </lineage>
</organism>
<sequence length="78" mass="9457">MSDILIDQIEDKIFILRKKTNAVNSEIEERERDYEIKYPNSYVIIDFRLFDLYKERKCLENELSELKKFLPCGYGILF</sequence>
<evidence type="ECO:0000313" key="2">
    <source>
        <dbReference type="Proteomes" id="UP000321892"/>
    </source>
</evidence>
<dbReference type="RefSeq" id="WP_026745280.1">
    <property type="nucleotide sequence ID" value="NZ_AP019823.1"/>
</dbReference>
<dbReference type="OrthoDB" id="9960310at2"/>